<evidence type="ECO:0000256" key="1">
    <source>
        <dbReference type="SAM" id="MobiDB-lite"/>
    </source>
</evidence>
<proteinExistence type="predicted"/>
<protein>
    <submittedName>
        <fullName evidence="2">Uncharacterized protein</fullName>
    </submittedName>
</protein>
<dbReference type="Proteomes" id="UP000520767">
    <property type="component" value="Unassembled WGS sequence"/>
</dbReference>
<evidence type="ECO:0000313" key="3">
    <source>
        <dbReference type="Proteomes" id="UP000520767"/>
    </source>
</evidence>
<organism evidence="2 3">
    <name type="scientific">Actinophytocola algeriensis</name>
    <dbReference type="NCBI Taxonomy" id="1768010"/>
    <lineage>
        <taxon>Bacteria</taxon>
        <taxon>Bacillati</taxon>
        <taxon>Actinomycetota</taxon>
        <taxon>Actinomycetes</taxon>
        <taxon>Pseudonocardiales</taxon>
        <taxon>Pseudonocardiaceae</taxon>
    </lineage>
</organism>
<evidence type="ECO:0000313" key="2">
    <source>
        <dbReference type="EMBL" id="MBB4908694.1"/>
    </source>
</evidence>
<accession>A0A7W7Q808</accession>
<feature type="region of interest" description="Disordered" evidence="1">
    <location>
        <begin position="1"/>
        <end position="42"/>
    </location>
</feature>
<dbReference type="AlphaFoldDB" id="A0A7W7Q808"/>
<gene>
    <name evidence="2" type="ORF">FHR82_004947</name>
</gene>
<sequence length="42" mass="4425">MSVPVRTVNSDTGTASRIAGNRAARRPNTVRSSMRASGAPMH</sequence>
<dbReference type="EMBL" id="JACHJQ010000005">
    <property type="protein sequence ID" value="MBB4908694.1"/>
    <property type="molecule type" value="Genomic_DNA"/>
</dbReference>
<name>A0A7W7Q808_9PSEU</name>
<comment type="caution">
    <text evidence="2">The sequence shown here is derived from an EMBL/GenBank/DDBJ whole genome shotgun (WGS) entry which is preliminary data.</text>
</comment>
<keyword evidence="3" id="KW-1185">Reference proteome</keyword>
<reference evidence="2 3" key="1">
    <citation type="submission" date="2020-08" db="EMBL/GenBank/DDBJ databases">
        <title>Genomic Encyclopedia of Type Strains, Phase III (KMG-III): the genomes of soil and plant-associated and newly described type strains.</title>
        <authorList>
            <person name="Whitman W."/>
        </authorList>
    </citation>
    <scope>NUCLEOTIDE SEQUENCE [LARGE SCALE GENOMIC DNA]</scope>
    <source>
        <strain evidence="2 3">CECT 8960</strain>
    </source>
</reference>